<sequence>MAVPAFSLPNPFTPLAFFPEDAAWQLTVLNYTTVGALAVFIWDVLNNLKNDYKLVTQYRIGSPTVIYLLARWSTVASLVCNAIEYTAPIGNCRQYGLQTGWLYPLAYSSTALLFFIRVRAIYHGNYFVAAFFLILWLGVLVGTSTIPWAIRAAEIGPTEYCFTGGNVPGYLAASGAITLVFDTLVYLAITWKLTRDLYIARHRSDGGAWALFTGGNLPMFSKGLLQDGQVYYLSTTSVHLLNMILFNVHSIPIAYRFILGVPTQVIMNIMACRVFRNTKFGVMFHQLSVNLPSSQMAPGTRKETSTAVTIEFTKTQERDTDVELGVMQVSGKREEL</sequence>
<accession>A0A067SVD0</accession>
<evidence type="ECO:0000313" key="2">
    <source>
        <dbReference type="EMBL" id="KDR70733.1"/>
    </source>
</evidence>
<keyword evidence="3" id="KW-1185">Reference proteome</keyword>
<protein>
    <recommendedName>
        <fullName evidence="4">G-protein coupled receptors family 1 profile domain-containing protein</fullName>
    </recommendedName>
</protein>
<dbReference type="HOGENOM" id="CLU_060549_3_0_1"/>
<dbReference type="AlphaFoldDB" id="A0A067SVD0"/>
<proteinExistence type="predicted"/>
<organism evidence="2 3">
    <name type="scientific">Galerina marginata (strain CBS 339.88)</name>
    <dbReference type="NCBI Taxonomy" id="685588"/>
    <lineage>
        <taxon>Eukaryota</taxon>
        <taxon>Fungi</taxon>
        <taxon>Dikarya</taxon>
        <taxon>Basidiomycota</taxon>
        <taxon>Agaricomycotina</taxon>
        <taxon>Agaricomycetes</taxon>
        <taxon>Agaricomycetidae</taxon>
        <taxon>Agaricales</taxon>
        <taxon>Agaricineae</taxon>
        <taxon>Strophariaceae</taxon>
        <taxon>Galerina</taxon>
    </lineage>
</organism>
<evidence type="ECO:0000256" key="1">
    <source>
        <dbReference type="SAM" id="Phobius"/>
    </source>
</evidence>
<name>A0A067SVD0_GALM3</name>
<reference evidence="3" key="1">
    <citation type="journal article" date="2014" name="Proc. Natl. Acad. Sci. U.S.A.">
        <title>Extensive sampling of basidiomycete genomes demonstrates inadequacy of the white-rot/brown-rot paradigm for wood decay fungi.</title>
        <authorList>
            <person name="Riley R."/>
            <person name="Salamov A.A."/>
            <person name="Brown D.W."/>
            <person name="Nagy L.G."/>
            <person name="Floudas D."/>
            <person name="Held B.W."/>
            <person name="Levasseur A."/>
            <person name="Lombard V."/>
            <person name="Morin E."/>
            <person name="Otillar R."/>
            <person name="Lindquist E.A."/>
            <person name="Sun H."/>
            <person name="LaButti K.M."/>
            <person name="Schmutz J."/>
            <person name="Jabbour D."/>
            <person name="Luo H."/>
            <person name="Baker S.E."/>
            <person name="Pisabarro A.G."/>
            <person name="Walton J.D."/>
            <person name="Blanchette R.A."/>
            <person name="Henrissat B."/>
            <person name="Martin F."/>
            <person name="Cullen D."/>
            <person name="Hibbett D.S."/>
            <person name="Grigoriev I.V."/>
        </authorList>
    </citation>
    <scope>NUCLEOTIDE SEQUENCE [LARGE SCALE GENOMIC DNA]</scope>
    <source>
        <strain evidence="3">CBS 339.88</strain>
    </source>
</reference>
<keyword evidence="1" id="KW-0812">Transmembrane</keyword>
<keyword evidence="1" id="KW-0472">Membrane</keyword>
<feature type="transmembrane region" description="Helical" evidence="1">
    <location>
        <begin position="170"/>
        <end position="189"/>
    </location>
</feature>
<dbReference type="OrthoDB" id="3038990at2759"/>
<feature type="transmembrane region" description="Helical" evidence="1">
    <location>
        <begin position="65"/>
        <end position="87"/>
    </location>
</feature>
<dbReference type="EMBL" id="KL142396">
    <property type="protein sequence ID" value="KDR70733.1"/>
    <property type="molecule type" value="Genomic_DNA"/>
</dbReference>
<dbReference type="Proteomes" id="UP000027222">
    <property type="component" value="Unassembled WGS sequence"/>
</dbReference>
<feature type="transmembrane region" description="Helical" evidence="1">
    <location>
        <begin position="99"/>
        <end position="116"/>
    </location>
</feature>
<feature type="transmembrane region" description="Helical" evidence="1">
    <location>
        <begin position="22"/>
        <end position="45"/>
    </location>
</feature>
<feature type="transmembrane region" description="Helical" evidence="1">
    <location>
        <begin position="128"/>
        <end position="150"/>
    </location>
</feature>
<keyword evidence="1" id="KW-1133">Transmembrane helix</keyword>
<gene>
    <name evidence="2" type="ORF">GALMADRAFT_230017</name>
</gene>
<evidence type="ECO:0000313" key="3">
    <source>
        <dbReference type="Proteomes" id="UP000027222"/>
    </source>
</evidence>
<evidence type="ECO:0008006" key="4">
    <source>
        <dbReference type="Google" id="ProtNLM"/>
    </source>
</evidence>